<dbReference type="Pfam" id="PF00990">
    <property type="entry name" value="GGDEF"/>
    <property type="match status" value="1"/>
</dbReference>
<dbReference type="Gene3D" id="1.20.1250.20">
    <property type="entry name" value="MFS general substrate transporter like domains"/>
    <property type="match status" value="1"/>
</dbReference>
<name>A0ABV9RXX0_9PSEU</name>
<gene>
    <name evidence="4" type="ORF">ACFPCV_11705</name>
</gene>
<dbReference type="SUPFAM" id="SSF103473">
    <property type="entry name" value="MFS general substrate transporter"/>
    <property type="match status" value="1"/>
</dbReference>
<dbReference type="CDD" id="cd06173">
    <property type="entry name" value="MFS_MefA_like"/>
    <property type="match status" value="1"/>
</dbReference>
<dbReference type="InterPro" id="IPR029787">
    <property type="entry name" value="Nucleotide_cyclase"/>
</dbReference>
<dbReference type="Gene3D" id="3.30.70.270">
    <property type="match status" value="1"/>
</dbReference>
<dbReference type="SMART" id="SM00267">
    <property type="entry name" value="GGDEF"/>
    <property type="match status" value="1"/>
</dbReference>
<feature type="transmembrane region" description="Helical" evidence="2">
    <location>
        <begin position="294"/>
        <end position="317"/>
    </location>
</feature>
<dbReference type="InterPro" id="IPR050469">
    <property type="entry name" value="Diguanylate_Cyclase"/>
</dbReference>
<evidence type="ECO:0000313" key="4">
    <source>
        <dbReference type="EMBL" id="MFC4854167.1"/>
    </source>
</evidence>
<dbReference type="PANTHER" id="PTHR45138">
    <property type="entry name" value="REGULATORY COMPONENTS OF SENSORY TRANSDUCTION SYSTEM"/>
    <property type="match status" value="1"/>
</dbReference>
<feature type="transmembrane region" description="Helical" evidence="2">
    <location>
        <begin position="639"/>
        <end position="666"/>
    </location>
</feature>
<feature type="transmembrane region" description="Helical" evidence="2">
    <location>
        <begin position="158"/>
        <end position="176"/>
    </location>
</feature>
<feature type="transmembrane region" description="Helical" evidence="2">
    <location>
        <begin position="236"/>
        <end position="258"/>
    </location>
</feature>
<keyword evidence="2" id="KW-0472">Membrane</keyword>
<dbReference type="InterPro" id="IPR043128">
    <property type="entry name" value="Rev_trsase/Diguanyl_cyclase"/>
</dbReference>
<feature type="transmembrane region" description="Helical" evidence="2">
    <location>
        <begin position="356"/>
        <end position="378"/>
    </location>
</feature>
<evidence type="ECO:0000259" key="3">
    <source>
        <dbReference type="PROSITE" id="PS50887"/>
    </source>
</evidence>
<feature type="transmembrane region" description="Helical" evidence="2">
    <location>
        <begin position="498"/>
        <end position="520"/>
    </location>
</feature>
<dbReference type="PANTHER" id="PTHR45138:SF9">
    <property type="entry name" value="DIGUANYLATE CYCLASE DGCM-RELATED"/>
    <property type="match status" value="1"/>
</dbReference>
<feature type="transmembrane region" description="Helical" evidence="2">
    <location>
        <begin position="329"/>
        <end position="350"/>
    </location>
</feature>
<keyword evidence="2" id="KW-1133">Transmembrane helix</keyword>
<feature type="transmembrane region" description="Helical" evidence="2">
    <location>
        <begin position="36"/>
        <end position="58"/>
    </location>
</feature>
<evidence type="ECO:0000313" key="5">
    <source>
        <dbReference type="Proteomes" id="UP001595859"/>
    </source>
</evidence>
<feature type="domain" description="GGDEF" evidence="3">
    <location>
        <begin position="759"/>
        <end position="897"/>
    </location>
</feature>
<dbReference type="RefSeq" id="WP_378056117.1">
    <property type="nucleotide sequence ID" value="NZ_JBHSIS010000006.1"/>
</dbReference>
<proteinExistence type="predicted"/>
<sequence length="903" mass="95027">MREFRALWAAELLSVAGDQLARVGLAVLVYRHTNSAGWTALTYALTFLPALLGGVVLAPLADRFPRRELMIGADLARAVVAGLMAVPGLPLPVLLTLVFLLTLGGAPFKAAQQALLPTILEGSRYVTGLSLRTVTNQFAQVGGFLGGGALLVVLDPHVALGLNAVTFVVAAAVVAARVRHRPVPDAPESQGRDTGIARMLWQDRRLRALVALSWTVGIFTVPEGLAAPYADTLGAAAIGVGLLMAADPAGSIVGAWLVPRLPQDRRPAMTTWLAVAAGVPLVLCLFQPPLFVVVLLWGISGACATAYLILAQAAFVVSVPDHRRGAAAGLAGAGVLSSQGVAVLAAGVLADATDPVLAVATGGVAGVALTGLSGASWLRARSRQGQSPEQAGGREPDDAEKHGELTSPCSSSKAPPPADGDDEADVKAADRAMAQSTEITSPCSSSCAPPPEGTAAEHGNGAADQVVFARSAQPASLSTGDRSRAPWRWALWDEPTRVLALILLVEAAAIGVTAFLAGHSVVDRNAVVTLGIIVFLGVTMGELSRHVERVRRRFNDTPHVNLTSVWTFSAALVLPPVLTPAVVCLLYLHLFWRSWYRVRGVRPYRLVFTASTVVLAAHTAWTIRHLFAPESLGGWDQPLVVVAIALAVVAYSCVNSGLVACAITLHEKRLDLRRALGTGKENALEYGTLGLGAITGLLITFNPLWAVMIVPALLVLHRSVLMRQLEEAASTDQKTGLANATSWTNLATAEIQRAARDESQVGVLMIDLDHFKAVNDAHGHLVGDQVLQAVADVLAASARRYDVVGRWGGEEFVVLCPEVTQETLRGIAERMRERIRELRVPVGGTAGGTVIDELSVSIGIALYPEFGPELQDVLLAADDALFVAKDSGRNQVQSIVAVIGDLT</sequence>
<reference evidence="5" key="1">
    <citation type="journal article" date="2019" name="Int. J. Syst. Evol. Microbiol.">
        <title>The Global Catalogue of Microorganisms (GCM) 10K type strain sequencing project: providing services to taxonomists for standard genome sequencing and annotation.</title>
        <authorList>
            <consortium name="The Broad Institute Genomics Platform"/>
            <consortium name="The Broad Institute Genome Sequencing Center for Infectious Disease"/>
            <person name="Wu L."/>
            <person name="Ma J."/>
        </authorList>
    </citation>
    <scope>NUCLEOTIDE SEQUENCE [LARGE SCALE GENOMIC DNA]</scope>
    <source>
        <strain evidence="5">ZS-22-S1</strain>
    </source>
</reference>
<feature type="transmembrane region" description="Helical" evidence="2">
    <location>
        <begin position="208"/>
        <end position="230"/>
    </location>
</feature>
<feature type="transmembrane region" description="Helical" evidence="2">
    <location>
        <begin position="565"/>
        <end position="592"/>
    </location>
</feature>
<dbReference type="SUPFAM" id="SSF55073">
    <property type="entry name" value="Nucleotide cyclase"/>
    <property type="match status" value="1"/>
</dbReference>
<comment type="caution">
    <text evidence="4">The sequence shown here is derived from an EMBL/GenBank/DDBJ whole genome shotgun (WGS) entry which is preliminary data.</text>
</comment>
<dbReference type="InterPro" id="IPR011701">
    <property type="entry name" value="MFS"/>
</dbReference>
<dbReference type="PROSITE" id="PS50887">
    <property type="entry name" value="GGDEF"/>
    <property type="match status" value="1"/>
</dbReference>
<dbReference type="CDD" id="cd01949">
    <property type="entry name" value="GGDEF"/>
    <property type="match status" value="1"/>
</dbReference>
<feature type="region of interest" description="Disordered" evidence="1">
    <location>
        <begin position="379"/>
        <end position="459"/>
    </location>
</feature>
<evidence type="ECO:0000256" key="1">
    <source>
        <dbReference type="SAM" id="MobiDB-lite"/>
    </source>
</evidence>
<feature type="compositionally biased region" description="Basic and acidic residues" evidence="1">
    <location>
        <begin position="392"/>
        <end position="404"/>
    </location>
</feature>
<feature type="transmembrane region" description="Helical" evidence="2">
    <location>
        <begin position="79"/>
        <end position="101"/>
    </location>
</feature>
<organism evidence="4 5">
    <name type="scientific">Actinophytocola glycyrrhizae</name>
    <dbReference type="NCBI Taxonomy" id="2044873"/>
    <lineage>
        <taxon>Bacteria</taxon>
        <taxon>Bacillati</taxon>
        <taxon>Actinomycetota</taxon>
        <taxon>Actinomycetes</taxon>
        <taxon>Pseudonocardiales</taxon>
        <taxon>Pseudonocardiaceae</taxon>
    </lineage>
</organism>
<keyword evidence="2" id="KW-0812">Transmembrane</keyword>
<dbReference type="Proteomes" id="UP001595859">
    <property type="component" value="Unassembled WGS sequence"/>
</dbReference>
<dbReference type="InterPro" id="IPR036259">
    <property type="entry name" value="MFS_trans_sf"/>
</dbReference>
<dbReference type="Pfam" id="PF07690">
    <property type="entry name" value="MFS_1"/>
    <property type="match status" value="1"/>
</dbReference>
<dbReference type="InterPro" id="IPR000160">
    <property type="entry name" value="GGDEF_dom"/>
</dbReference>
<feature type="transmembrane region" description="Helical" evidence="2">
    <location>
        <begin position="270"/>
        <end position="288"/>
    </location>
</feature>
<feature type="transmembrane region" description="Helical" evidence="2">
    <location>
        <begin position="686"/>
        <end position="716"/>
    </location>
</feature>
<evidence type="ECO:0000256" key="2">
    <source>
        <dbReference type="SAM" id="Phobius"/>
    </source>
</evidence>
<feature type="transmembrane region" description="Helical" evidence="2">
    <location>
        <begin position="604"/>
        <end position="627"/>
    </location>
</feature>
<accession>A0ABV9RXX0</accession>
<dbReference type="EMBL" id="JBHSIS010000006">
    <property type="protein sequence ID" value="MFC4854167.1"/>
    <property type="molecule type" value="Genomic_DNA"/>
</dbReference>
<protein>
    <submittedName>
        <fullName evidence="4">MFS transporter</fullName>
    </submittedName>
</protein>
<dbReference type="NCBIfam" id="TIGR00254">
    <property type="entry name" value="GGDEF"/>
    <property type="match status" value="1"/>
</dbReference>
<keyword evidence="5" id="KW-1185">Reference proteome</keyword>